<keyword evidence="2" id="KW-1185">Reference proteome</keyword>
<evidence type="ECO:0008006" key="3">
    <source>
        <dbReference type="Google" id="ProtNLM"/>
    </source>
</evidence>
<sequence>MFRPPDFIQHRQTTLHDLPDELLLNIGAQITHRRRNIDLASLSLVSSIWRPIAQEWLLKKPRFNLTYIDKYLWEVGHHAHLLPQIQSLEIWSKSELRVHYSPTTGAPYREYDAITALDWYPSFVAKCDELIEDYALDKQHARKWRDALHDDCVPALLGLLICTLPNLQTLHLGDAWLMDIPLMSVMISPEAKQHTMLPLEWLHSFLAGAANTLYSSLQVLDIPADMSSIWFLSRMPTIFDFRPFENLREIGITMKALWWCPRRTQIGPPDPRELLPVSLEVLRISEASIKTPTYLANLCAARKGGHFPQLRRVEVYYMNHYDVMIDTAQQFREPHPLWDLQKAFSGTEMELYVYFPAHELKTWEIGGAPWRLKQETTVWREKLESAFRKRMGPFGVRERIWPVVEMEWDVDGDAVMIEDAQ</sequence>
<protein>
    <recommendedName>
        <fullName evidence="3">F-box domain-containing protein</fullName>
    </recommendedName>
</protein>
<organism evidence="1 2">
    <name type="scientific">Paraphoma chrysanthemicola</name>
    <dbReference type="NCBI Taxonomy" id="798071"/>
    <lineage>
        <taxon>Eukaryota</taxon>
        <taxon>Fungi</taxon>
        <taxon>Dikarya</taxon>
        <taxon>Ascomycota</taxon>
        <taxon>Pezizomycotina</taxon>
        <taxon>Dothideomycetes</taxon>
        <taxon>Pleosporomycetidae</taxon>
        <taxon>Pleosporales</taxon>
        <taxon>Pleosporineae</taxon>
        <taxon>Phaeosphaeriaceae</taxon>
        <taxon>Paraphoma</taxon>
    </lineage>
</organism>
<name>A0A8K0W2U8_9PLEO</name>
<comment type="caution">
    <text evidence="1">The sequence shown here is derived from an EMBL/GenBank/DDBJ whole genome shotgun (WGS) entry which is preliminary data.</text>
</comment>
<proteinExistence type="predicted"/>
<dbReference type="EMBL" id="JAGMVJ010000004">
    <property type="protein sequence ID" value="KAH7091612.1"/>
    <property type="molecule type" value="Genomic_DNA"/>
</dbReference>
<dbReference type="AlphaFoldDB" id="A0A8K0W2U8"/>
<reference evidence="1" key="1">
    <citation type="journal article" date="2021" name="Nat. Commun.">
        <title>Genetic determinants of endophytism in the Arabidopsis root mycobiome.</title>
        <authorList>
            <person name="Mesny F."/>
            <person name="Miyauchi S."/>
            <person name="Thiergart T."/>
            <person name="Pickel B."/>
            <person name="Atanasova L."/>
            <person name="Karlsson M."/>
            <person name="Huettel B."/>
            <person name="Barry K.W."/>
            <person name="Haridas S."/>
            <person name="Chen C."/>
            <person name="Bauer D."/>
            <person name="Andreopoulos W."/>
            <person name="Pangilinan J."/>
            <person name="LaButti K."/>
            <person name="Riley R."/>
            <person name="Lipzen A."/>
            <person name="Clum A."/>
            <person name="Drula E."/>
            <person name="Henrissat B."/>
            <person name="Kohler A."/>
            <person name="Grigoriev I.V."/>
            <person name="Martin F.M."/>
            <person name="Hacquard S."/>
        </authorList>
    </citation>
    <scope>NUCLEOTIDE SEQUENCE</scope>
    <source>
        <strain evidence="1">MPI-SDFR-AT-0120</strain>
    </source>
</reference>
<evidence type="ECO:0000313" key="1">
    <source>
        <dbReference type="EMBL" id="KAH7091612.1"/>
    </source>
</evidence>
<evidence type="ECO:0000313" key="2">
    <source>
        <dbReference type="Proteomes" id="UP000813461"/>
    </source>
</evidence>
<accession>A0A8K0W2U8</accession>
<dbReference type="OrthoDB" id="3219396at2759"/>
<gene>
    <name evidence="1" type="ORF">FB567DRAFT_519048</name>
</gene>
<dbReference type="Proteomes" id="UP000813461">
    <property type="component" value="Unassembled WGS sequence"/>
</dbReference>